<dbReference type="PROSITE" id="PS50111">
    <property type="entry name" value="CHEMOTAXIS_TRANSDUC_2"/>
    <property type="match status" value="1"/>
</dbReference>
<organism evidence="11 12">
    <name type="scientific">Vibrio mediterranei</name>
    <dbReference type="NCBI Taxonomy" id="689"/>
    <lineage>
        <taxon>Bacteria</taxon>
        <taxon>Pseudomonadati</taxon>
        <taxon>Pseudomonadota</taxon>
        <taxon>Gammaproteobacteria</taxon>
        <taxon>Vibrionales</taxon>
        <taxon>Vibrionaceae</taxon>
        <taxon>Vibrio</taxon>
    </lineage>
</organism>
<protein>
    <submittedName>
        <fullName evidence="11">Methyl-accepting chemotaxis protein</fullName>
    </submittedName>
</protein>
<feature type="domain" description="HAMP" evidence="10">
    <location>
        <begin position="335"/>
        <end position="388"/>
    </location>
</feature>
<dbReference type="InterPro" id="IPR003660">
    <property type="entry name" value="HAMP_dom"/>
</dbReference>
<feature type="transmembrane region" description="Helical" evidence="8">
    <location>
        <begin position="308"/>
        <end position="330"/>
    </location>
</feature>
<sequence>MKLSISGKLRTSFLALGVLFIVSSLFVYRSVESVQADTQSLLLHDLPTVDASRQLGQSIQETVSELRGFLLLVGSEEQVESYRGEVLSKIDLVDIQLISLESLISSQQYQVINDEWSTIKATSADILAISHTDENLPAHSLFINEAAPIAEVALDQLQGLINDEAGKTEGGERKRLFKLYADGYNSLANALAALRDYLQYGAQDYLDKYADLMKFHDQVVTQIGYKQSFMSDSDQSLWSLFNEMKALYVPLAKQVIEIRQSDGWNRSNSLMSDTLLPAINVVQNELNGIVSAQQQKASSTEQSISSSVTALITVLGISCIAVLVAAFVISHIMGRQIGGRISLIVKRAQIIAEGNVSSEPLAVSGSDELADLTKSINAMNHALATLVGQVTNSVEAVELRMGDLTQNSRESLTKVEQQSQHVDEIGHSLSEVAVGSEQTASQVQLSSSALVDAKQELVSGEDVLTENHTNMTSLVTTIETTQQLVEQLSNESQAIGKVTEVIEGLAEQTNLLALNAAIEAARAGEQGRGFAVVADEVRMLASRTTESTTEINTIIQAIRTSTSKVVEQINVGTTIASEAMEQTSGALSRIQSSGEQVELVNDQMASLAATAEQQAVATQSISKLVNEINESLKLVAEQSRTTNHVTEQVTSNVGELHAQVAKFKV</sequence>
<dbReference type="RefSeq" id="WP_124942200.1">
    <property type="nucleotide sequence ID" value="NZ_CP033578.1"/>
</dbReference>
<comment type="similarity">
    <text evidence="6">Belongs to the methyl-accepting chemotaxis (MCP) protein family.</text>
</comment>
<dbReference type="SMART" id="SM00304">
    <property type="entry name" value="HAMP"/>
    <property type="match status" value="1"/>
</dbReference>
<dbReference type="PROSITE" id="PS50885">
    <property type="entry name" value="HAMP"/>
    <property type="match status" value="1"/>
</dbReference>
<proteinExistence type="inferred from homology"/>
<dbReference type="PANTHER" id="PTHR32089:SF119">
    <property type="entry name" value="METHYL-ACCEPTING CHEMOTAXIS PROTEIN CTPL"/>
    <property type="match status" value="1"/>
</dbReference>
<evidence type="ECO:0000259" key="10">
    <source>
        <dbReference type="PROSITE" id="PS50885"/>
    </source>
</evidence>
<dbReference type="GO" id="GO:0016020">
    <property type="term" value="C:membrane"/>
    <property type="evidence" value="ECO:0007669"/>
    <property type="project" value="UniProtKB-SubCell"/>
</dbReference>
<keyword evidence="3 8" id="KW-1133">Transmembrane helix</keyword>
<dbReference type="Gene3D" id="1.10.287.950">
    <property type="entry name" value="Methyl-accepting chemotaxis protein"/>
    <property type="match status" value="1"/>
</dbReference>
<dbReference type="GO" id="GO:0007165">
    <property type="term" value="P:signal transduction"/>
    <property type="evidence" value="ECO:0007669"/>
    <property type="project" value="UniProtKB-KW"/>
</dbReference>
<keyword evidence="2 8" id="KW-0812">Transmembrane</keyword>
<keyword evidence="5 7" id="KW-0807">Transducer</keyword>
<dbReference type="SMART" id="SM00283">
    <property type="entry name" value="MA"/>
    <property type="match status" value="1"/>
</dbReference>
<name>A0A3G4VPM8_9VIBR</name>
<evidence type="ECO:0000256" key="4">
    <source>
        <dbReference type="ARBA" id="ARBA00023136"/>
    </source>
</evidence>
<dbReference type="PANTHER" id="PTHR32089">
    <property type="entry name" value="METHYL-ACCEPTING CHEMOTAXIS PROTEIN MCPB"/>
    <property type="match status" value="1"/>
</dbReference>
<dbReference type="Proteomes" id="UP000279760">
    <property type="component" value="Chromosome 2"/>
</dbReference>
<evidence type="ECO:0000256" key="2">
    <source>
        <dbReference type="ARBA" id="ARBA00022692"/>
    </source>
</evidence>
<dbReference type="EMBL" id="CP033578">
    <property type="protein sequence ID" value="AYV24841.1"/>
    <property type="molecule type" value="Genomic_DNA"/>
</dbReference>
<dbReference type="FunFam" id="1.10.287.950:FF:000001">
    <property type="entry name" value="Methyl-accepting chemotaxis sensory transducer"/>
    <property type="match status" value="1"/>
</dbReference>
<evidence type="ECO:0000259" key="9">
    <source>
        <dbReference type="PROSITE" id="PS50111"/>
    </source>
</evidence>
<dbReference type="SUPFAM" id="SSF58104">
    <property type="entry name" value="Methyl-accepting chemotaxis protein (MCP) signaling domain"/>
    <property type="match status" value="1"/>
</dbReference>
<evidence type="ECO:0000256" key="6">
    <source>
        <dbReference type="ARBA" id="ARBA00029447"/>
    </source>
</evidence>
<dbReference type="Pfam" id="PF00672">
    <property type="entry name" value="HAMP"/>
    <property type="match status" value="1"/>
</dbReference>
<dbReference type="AlphaFoldDB" id="A0A3G4VPM8"/>
<feature type="transmembrane region" description="Helical" evidence="8">
    <location>
        <begin position="12"/>
        <end position="31"/>
    </location>
</feature>
<evidence type="ECO:0000313" key="11">
    <source>
        <dbReference type="EMBL" id="AYV24841.1"/>
    </source>
</evidence>
<evidence type="ECO:0000256" key="3">
    <source>
        <dbReference type="ARBA" id="ARBA00022989"/>
    </source>
</evidence>
<gene>
    <name evidence="11" type="ORF">ECB94_26810</name>
</gene>
<accession>A0A3G4VPM8</accession>
<keyword evidence="4 8" id="KW-0472">Membrane</keyword>
<evidence type="ECO:0000313" key="12">
    <source>
        <dbReference type="Proteomes" id="UP000279760"/>
    </source>
</evidence>
<evidence type="ECO:0000256" key="7">
    <source>
        <dbReference type="PROSITE-ProRule" id="PRU00284"/>
    </source>
</evidence>
<dbReference type="Pfam" id="PF00015">
    <property type="entry name" value="MCPsignal"/>
    <property type="match status" value="1"/>
</dbReference>
<evidence type="ECO:0000256" key="8">
    <source>
        <dbReference type="SAM" id="Phobius"/>
    </source>
</evidence>
<dbReference type="GO" id="GO:0006935">
    <property type="term" value="P:chemotaxis"/>
    <property type="evidence" value="ECO:0007669"/>
    <property type="project" value="UniProtKB-ARBA"/>
</dbReference>
<dbReference type="CDD" id="cd06225">
    <property type="entry name" value="HAMP"/>
    <property type="match status" value="1"/>
</dbReference>
<dbReference type="InterPro" id="IPR004089">
    <property type="entry name" value="MCPsignal_dom"/>
</dbReference>
<feature type="domain" description="Methyl-accepting transducer" evidence="9">
    <location>
        <begin position="393"/>
        <end position="629"/>
    </location>
</feature>
<reference evidence="11 12" key="1">
    <citation type="submission" date="2018-11" db="EMBL/GenBank/DDBJ databases">
        <title>Complete Genome Sequence of Vbrio mediterranei 117-T6: a Potential Pathogen Bacteria Isolated from the Conchocelis of Pyropia.</title>
        <authorList>
            <person name="Liu Q."/>
        </authorList>
    </citation>
    <scope>NUCLEOTIDE SEQUENCE [LARGE SCALE GENOMIC DNA]</scope>
    <source>
        <strain evidence="11 12">117-T6</strain>
    </source>
</reference>
<comment type="subcellular location">
    <subcellularLocation>
        <location evidence="1">Membrane</location>
        <topology evidence="1">Multi-pass membrane protein</topology>
    </subcellularLocation>
</comment>
<evidence type="ECO:0000256" key="5">
    <source>
        <dbReference type="ARBA" id="ARBA00023224"/>
    </source>
</evidence>
<evidence type="ECO:0000256" key="1">
    <source>
        <dbReference type="ARBA" id="ARBA00004141"/>
    </source>
</evidence>